<dbReference type="InterPro" id="IPR003593">
    <property type="entry name" value="AAA+_ATPase"/>
</dbReference>
<comment type="caution">
    <text evidence="10">The sequence shown here is derived from an EMBL/GenBank/DDBJ whole genome shotgun (WGS) entry which is preliminary data.</text>
</comment>
<evidence type="ECO:0000256" key="6">
    <source>
        <dbReference type="ARBA" id="ARBA00022840"/>
    </source>
</evidence>
<protein>
    <submittedName>
        <fullName evidence="10">ABC transporter ATP-binding protein</fullName>
    </submittedName>
</protein>
<dbReference type="InterPro" id="IPR027417">
    <property type="entry name" value="P-loop_NTPase"/>
</dbReference>
<dbReference type="InterPro" id="IPR013563">
    <property type="entry name" value="Oligopep_ABC_C"/>
</dbReference>
<dbReference type="InterPro" id="IPR050388">
    <property type="entry name" value="ABC_Ni/Peptide_Import"/>
</dbReference>
<dbReference type="InterPro" id="IPR003439">
    <property type="entry name" value="ABC_transporter-like_ATP-bd"/>
</dbReference>
<keyword evidence="4" id="KW-1003">Cell membrane</keyword>
<dbReference type="PROSITE" id="PS50893">
    <property type="entry name" value="ABC_TRANSPORTER_2"/>
    <property type="match status" value="1"/>
</dbReference>
<evidence type="ECO:0000313" key="10">
    <source>
        <dbReference type="EMBL" id="MBF9067202.1"/>
    </source>
</evidence>
<dbReference type="CDD" id="cd03257">
    <property type="entry name" value="ABC_NikE_OppD_transporters"/>
    <property type="match status" value="1"/>
</dbReference>
<dbReference type="AlphaFoldDB" id="A0A931FA20"/>
<feature type="domain" description="ABC transporter" evidence="9">
    <location>
        <begin position="84"/>
        <end position="343"/>
    </location>
</feature>
<feature type="compositionally biased region" description="Basic residues" evidence="8">
    <location>
        <begin position="11"/>
        <end position="27"/>
    </location>
</feature>
<dbReference type="InterPro" id="IPR017871">
    <property type="entry name" value="ABC_transporter-like_CS"/>
</dbReference>
<organism evidence="10 11">
    <name type="scientific">Streptacidiphilus fuscans</name>
    <dbReference type="NCBI Taxonomy" id="2789292"/>
    <lineage>
        <taxon>Bacteria</taxon>
        <taxon>Bacillati</taxon>
        <taxon>Actinomycetota</taxon>
        <taxon>Actinomycetes</taxon>
        <taxon>Kitasatosporales</taxon>
        <taxon>Streptomycetaceae</taxon>
        <taxon>Streptacidiphilus</taxon>
    </lineage>
</organism>
<evidence type="ECO:0000256" key="4">
    <source>
        <dbReference type="ARBA" id="ARBA00022475"/>
    </source>
</evidence>
<dbReference type="NCBIfam" id="TIGR01727">
    <property type="entry name" value="oligo_HPY"/>
    <property type="match status" value="1"/>
</dbReference>
<dbReference type="GO" id="GO:0016887">
    <property type="term" value="F:ATP hydrolysis activity"/>
    <property type="evidence" value="ECO:0007669"/>
    <property type="project" value="InterPro"/>
</dbReference>
<evidence type="ECO:0000256" key="1">
    <source>
        <dbReference type="ARBA" id="ARBA00004202"/>
    </source>
</evidence>
<dbReference type="Gene3D" id="3.40.50.300">
    <property type="entry name" value="P-loop containing nucleotide triphosphate hydrolases"/>
    <property type="match status" value="1"/>
</dbReference>
<dbReference type="PANTHER" id="PTHR43297:SF2">
    <property type="entry name" value="DIPEPTIDE TRANSPORT ATP-BINDING PROTEIN DPPD"/>
    <property type="match status" value="1"/>
</dbReference>
<dbReference type="GO" id="GO:0005524">
    <property type="term" value="F:ATP binding"/>
    <property type="evidence" value="ECO:0007669"/>
    <property type="project" value="UniProtKB-KW"/>
</dbReference>
<evidence type="ECO:0000256" key="3">
    <source>
        <dbReference type="ARBA" id="ARBA00022448"/>
    </source>
</evidence>
<feature type="region of interest" description="Disordered" evidence="8">
    <location>
        <begin position="1"/>
        <end position="77"/>
    </location>
</feature>
<dbReference type="SUPFAM" id="SSF52540">
    <property type="entry name" value="P-loop containing nucleoside triphosphate hydrolases"/>
    <property type="match status" value="1"/>
</dbReference>
<dbReference type="Pfam" id="PF00005">
    <property type="entry name" value="ABC_tran"/>
    <property type="match status" value="1"/>
</dbReference>
<dbReference type="PROSITE" id="PS00211">
    <property type="entry name" value="ABC_TRANSPORTER_1"/>
    <property type="match status" value="1"/>
</dbReference>
<proteinExistence type="inferred from homology"/>
<gene>
    <name evidence="10" type="ORF">I2501_03995</name>
</gene>
<evidence type="ECO:0000256" key="5">
    <source>
        <dbReference type="ARBA" id="ARBA00022741"/>
    </source>
</evidence>
<evidence type="ECO:0000259" key="9">
    <source>
        <dbReference type="PROSITE" id="PS50893"/>
    </source>
</evidence>
<dbReference type="GO" id="GO:0015833">
    <property type="term" value="P:peptide transport"/>
    <property type="evidence" value="ECO:0007669"/>
    <property type="project" value="InterPro"/>
</dbReference>
<evidence type="ECO:0000256" key="7">
    <source>
        <dbReference type="ARBA" id="ARBA00023136"/>
    </source>
</evidence>
<dbReference type="Proteomes" id="UP000657385">
    <property type="component" value="Unassembled WGS sequence"/>
</dbReference>
<keyword evidence="11" id="KW-1185">Reference proteome</keyword>
<dbReference type="PANTHER" id="PTHR43297">
    <property type="entry name" value="OLIGOPEPTIDE TRANSPORT ATP-BINDING PROTEIN APPD"/>
    <property type="match status" value="1"/>
</dbReference>
<keyword evidence="7" id="KW-0472">Membrane</keyword>
<evidence type="ECO:0000256" key="8">
    <source>
        <dbReference type="SAM" id="MobiDB-lite"/>
    </source>
</evidence>
<dbReference type="SMART" id="SM00382">
    <property type="entry name" value="AAA"/>
    <property type="match status" value="1"/>
</dbReference>
<keyword evidence="6 10" id="KW-0067">ATP-binding</keyword>
<keyword evidence="5" id="KW-0547">Nucleotide-binding</keyword>
<evidence type="ECO:0000256" key="2">
    <source>
        <dbReference type="ARBA" id="ARBA00005417"/>
    </source>
</evidence>
<keyword evidence="3" id="KW-0813">Transport</keyword>
<comment type="similarity">
    <text evidence="2">Belongs to the ABC transporter superfamily.</text>
</comment>
<evidence type="ECO:0000313" key="11">
    <source>
        <dbReference type="Proteomes" id="UP000657385"/>
    </source>
</evidence>
<sequence>MVVRAAGPVYRLRRHRPGPAQLRHRRDRQPAYPQHPSWPAQPGTALPARPDPRRPRRGRNPTVTQPQTISPPRAATGREVVLEVRGLDVDYGFGPDAVRAVSGADLSLHRGEVLGLAGESGSGKSTLAYALTRLLRAPGVITGGQVLFHSRPQGADAAPPETVDILAADAKELSRIRWSELAVVFQSAMHALNPVARIDAQLTDVLKAHRRQMSAAERRERAVELLRMVGISADRLRSYPHELSGGMRQRVMIAMSLALEPQVVIMDEPTTALDVVTQREILEELMQLRERLGFAVVFITHDLSLLLELADTVAVMYAGRIVERAGAAELFRAPRHPYSLGLKGSFPSLRGERVRMEGIPGSPPSLRSMPGGCAFHPRCPFAMDRCATDIPQLATPARDLTNSQGGGGVTQSTSRVSACWLQDGQQPAPEALALPLPTRLIPGSR</sequence>
<dbReference type="EMBL" id="JADPRT010000002">
    <property type="protein sequence ID" value="MBF9067202.1"/>
    <property type="molecule type" value="Genomic_DNA"/>
</dbReference>
<accession>A0A931FA20</accession>
<reference evidence="10" key="1">
    <citation type="submission" date="2020-11" db="EMBL/GenBank/DDBJ databases">
        <title>Isolation and identification of active actinomycetes.</title>
        <authorList>
            <person name="Yu B."/>
        </authorList>
    </citation>
    <scope>NUCLEOTIDE SEQUENCE</scope>
    <source>
        <strain evidence="10">NEAU-YB345</strain>
    </source>
</reference>
<dbReference type="GO" id="GO:0005886">
    <property type="term" value="C:plasma membrane"/>
    <property type="evidence" value="ECO:0007669"/>
    <property type="project" value="UniProtKB-SubCell"/>
</dbReference>
<dbReference type="Pfam" id="PF08352">
    <property type="entry name" value="oligo_HPY"/>
    <property type="match status" value="1"/>
</dbReference>
<comment type="subcellular location">
    <subcellularLocation>
        <location evidence="1">Cell membrane</location>
        <topology evidence="1">Peripheral membrane protein</topology>
    </subcellularLocation>
</comment>
<name>A0A931FA20_9ACTN</name>
<dbReference type="FunFam" id="3.40.50.300:FF:000016">
    <property type="entry name" value="Oligopeptide ABC transporter ATP-binding component"/>
    <property type="match status" value="1"/>
</dbReference>